<organism evidence="1 2">
    <name type="scientific">Enterococcus faecium</name>
    <name type="common">Streptococcus faecium</name>
    <dbReference type="NCBI Taxonomy" id="1352"/>
    <lineage>
        <taxon>Bacteria</taxon>
        <taxon>Bacillati</taxon>
        <taxon>Bacillota</taxon>
        <taxon>Bacilli</taxon>
        <taxon>Lactobacillales</taxon>
        <taxon>Enterococcaceae</taxon>
        <taxon>Enterococcus</taxon>
    </lineage>
</organism>
<sequence>MLKRSDLNLTKKYLKCIDIETSLRIAKAMAVYSILESKNKSQLEELEREASLERKFSFADVSGTIISNL</sequence>
<evidence type="ECO:0000313" key="2">
    <source>
        <dbReference type="Proteomes" id="UP000194885"/>
    </source>
</evidence>
<comment type="caution">
    <text evidence="1">The sequence shown here is derived from an EMBL/GenBank/DDBJ whole genome shotgun (WGS) entry which is preliminary data.</text>
</comment>
<dbReference type="AlphaFoldDB" id="A0A242BL86"/>
<gene>
    <name evidence="1" type="ORF">A5810_000598</name>
</gene>
<protein>
    <submittedName>
        <fullName evidence="1">Uncharacterized protein</fullName>
    </submittedName>
</protein>
<reference evidence="1 2" key="1">
    <citation type="submission" date="2017-05" db="EMBL/GenBank/DDBJ databases">
        <title>The Genome Sequence of Enterococcus faecium 7H8_DIV0219.</title>
        <authorList>
            <consortium name="The Broad Institute Genomics Platform"/>
            <consortium name="The Broad Institute Genomic Center for Infectious Diseases"/>
            <person name="Earl A."/>
            <person name="Manson A."/>
            <person name="Schwartman J."/>
            <person name="Gilmore M."/>
            <person name="Abouelleil A."/>
            <person name="Cao P."/>
            <person name="Chapman S."/>
            <person name="Cusick C."/>
            <person name="Shea T."/>
            <person name="Young S."/>
            <person name="Neafsey D."/>
            <person name="Nusbaum C."/>
            <person name="Birren B."/>
        </authorList>
    </citation>
    <scope>NUCLEOTIDE SEQUENCE [LARGE SCALE GENOMIC DNA]</scope>
    <source>
        <strain evidence="1 2">7H8_DIV0219</strain>
    </source>
</reference>
<accession>A0A242BL86</accession>
<evidence type="ECO:0000313" key="1">
    <source>
        <dbReference type="EMBL" id="OTN96263.1"/>
    </source>
</evidence>
<dbReference type="EMBL" id="NGKW01000001">
    <property type="protein sequence ID" value="OTN96263.1"/>
    <property type="molecule type" value="Genomic_DNA"/>
</dbReference>
<proteinExistence type="predicted"/>
<dbReference type="Proteomes" id="UP000194885">
    <property type="component" value="Unassembled WGS sequence"/>
</dbReference>
<name>A0A242BL86_ENTFC</name>
<dbReference type="RefSeq" id="WP_086322996.1">
    <property type="nucleotide sequence ID" value="NZ_NGKW01000001.1"/>
</dbReference>